<gene>
    <name evidence="9" type="ORF">DENIS_4087</name>
</gene>
<organism evidence="9 10">
    <name type="scientific">Desulfonema ishimotonii</name>
    <dbReference type="NCBI Taxonomy" id="45657"/>
    <lineage>
        <taxon>Bacteria</taxon>
        <taxon>Pseudomonadati</taxon>
        <taxon>Thermodesulfobacteriota</taxon>
        <taxon>Desulfobacteria</taxon>
        <taxon>Desulfobacterales</taxon>
        <taxon>Desulfococcaceae</taxon>
        <taxon>Desulfonema</taxon>
    </lineage>
</organism>
<feature type="compositionally biased region" description="Acidic residues" evidence="7">
    <location>
        <begin position="19"/>
        <end position="79"/>
    </location>
</feature>
<evidence type="ECO:0000256" key="6">
    <source>
        <dbReference type="ARBA" id="ARBA00023136"/>
    </source>
</evidence>
<evidence type="ECO:0000256" key="3">
    <source>
        <dbReference type="ARBA" id="ARBA00022692"/>
    </source>
</evidence>
<feature type="compositionally biased region" description="Pro residues" evidence="7">
    <location>
        <begin position="737"/>
        <end position="754"/>
    </location>
</feature>
<dbReference type="GO" id="GO:0012505">
    <property type="term" value="C:endomembrane system"/>
    <property type="evidence" value="ECO:0007669"/>
    <property type="project" value="UniProtKB-SubCell"/>
</dbReference>
<reference evidence="10" key="1">
    <citation type="submission" date="2017-11" db="EMBL/GenBank/DDBJ databases">
        <authorList>
            <person name="Watanabe M."/>
            <person name="Kojima H."/>
        </authorList>
    </citation>
    <scope>NUCLEOTIDE SEQUENCE [LARGE SCALE GENOMIC DNA]</scope>
    <source>
        <strain evidence="10">Tokyo 01</strain>
    </source>
</reference>
<feature type="region of interest" description="Disordered" evidence="7">
    <location>
        <begin position="734"/>
        <end position="754"/>
    </location>
</feature>
<keyword evidence="4" id="KW-0256">Endoplasmic reticulum</keyword>
<comment type="caution">
    <text evidence="9">The sequence shown here is derived from an EMBL/GenBank/DDBJ whole genome shotgun (WGS) entry which is preliminary data.</text>
</comment>
<dbReference type="AlphaFoldDB" id="A0A401G1I4"/>
<dbReference type="Proteomes" id="UP000288096">
    <property type="component" value="Unassembled WGS sequence"/>
</dbReference>
<dbReference type="GO" id="GO:0071763">
    <property type="term" value="P:nuclear membrane organization"/>
    <property type="evidence" value="ECO:0007669"/>
    <property type="project" value="TreeGrafter"/>
</dbReference>
<keyword evidence="6 8" id="KW-0472">Membrane</keyword>
<feature type="transmembrane region" description="Helical" evidence="8">
    <location>
        <begin position="707"/>
        <end position="726"/>
    </location>
</feature>
<keyword evidence="10" id="KW-1185">Reference proteome</keyword>
<evidence type="ECO:0000256" key="8">
    <source>
        <dbReference type="SAM" id="Phobius"/>
    </source>
</evidence>
<dbReference type="GO" id="GO:0006629">
    <property type="term" value="P:lipid metabolic process"/>
    <property type="evidence" value="ECO:0007669"/>
    <property type="project" value="TreeGrafter"/>
</dbReference>
<evidence type="ECO:0000256" key="1">
    <source>
        <dbReference type="ARBA" id="ARBA00004127"/>
    </source>
</evidence>
<dbReference type="PANTHER" id="PTHR13416:SF2">
    <property type="entry name" value="TRANSMEMBRANE PROTEIN 43"/>
    <property type="match status" value="1"/>
</dbReference>
<evidence type="ECO:0000256" key="7">
    <source>
        <dbReference type="SAM" id="MobiDB-lite"/>
    </source>
</evidence>
<comment type="subcellular location">
    <subcellularLocation>
        <location evidence="1">Endomembrane system</location>
        <topology evidence="1">Multi-pass membrane protein</topology>
    </subcellularLocation>
    <subcellularLocation>
        <location evidence="2">Endoplasmic reticulum membrane</location>
    </subcellularLocation>
</comment>
<dbReference type="Pfam" id="PF07787">
    <property type="entry name" value="TMEM43"/>
    <property type="match status" value="2"/>
</dbReference>
<name>A0A401G1I4_9BACT</name>
<protein>
    <submittedName>
        <fullName evidence="9">Uncharacterized protein</fullName>
    </submittedName>
</protein>
<dbReference type="PANTHER" id="PTHR13416">
    <property type="match status" value="1"/>
</dbReference>
<reference evidence="10" key="2">
    <citation type="submission" date="2019-01" db="EMBL/GenBank/DDBJ databases">
        <title>Genome sequence of Desulfonema ishimotonii strain Tokyo 01.</title>
        <authorList>
            <person name="Fukui M."/>
        </authorList>
    </citation>
    <scope>NUCLEOTIDE SEQUENCE [LARGE SCALE GENOMIC DNA]</scope>
    <source>
        <strain evidence="10">Tokyo 01</strain>
    </source>
</reference>
<evidence type="ECO:0000256" key="2">
    <source>
        <dbReference type="ARBA" id="ARBA00004586"/>
    </source>
</evidence>
<feature type="region of interest" description="Disordered" evidence="7">
    <location>
        <begin position="1"/>
        <end position="79"/>
    </location>
</feature>
<evidence type="ECO:0000313" key="9">
    <source>
        <dbReference type="EMBL" id="GBC63098.1"/>
    </source>
</evidence>
<keyword evidence="5 8" id="KW-1133">Transmembrane helix</keyword>
<feature type="compositionally biased region" description="Acidic residues" evidence="7">
    <location>
        <begin position="1"/>
        <end position="11"/>
    </location>
</feature>
<evidence type="ECO:0000256" key="5">
    <source>
        <dbReference type="ARBA" id="ARBA00022989"/>
    </source>
</evidence>
<feature type="transmembrane region" description="Helical" evidence="8">
    <location>
        <begin position="639"/>
        <end position="660"/>
    </location>
</feature>
<keyword evidence="3 8" id="KW-0812">Transmembrane</keyword>
<evidence type="ECO:0000256" key="4">
    <source>
        <dbReference type="ARBA" id="ARBA00022824"/>
    </source>
</evidence>
<dbReference type="InterPro" id="IPR012430">
    <property type="entry name" value="TMEM43_fam"/>
</dbReference>
<proteinExistence type="predicted"/>
<accession>A0A401G1I4</accession>
<dbReference type="EMBL" id="BEXT01000001">
    <property type="protein sequence ID" value="GBC63098.1"/>
    <property type="molecule type" value="Genomic_DNA"/>
</dbReference>
<evidence type="ECO:0000313" key="10">
    <source>
        <dbReference type="Proteomes" id="UP000288096"/>
    </source>
</evidence>
<sequence>MTDELFEEEGAETPKRPEDEDSPPEEEVFEETEEEGIVEEESDVVEEIFEEDAADEAVSDETFEAEEPESYLEEDAAESDTVFEEAAGDDFSEEYYEEAAGGDTYAEDVGEDETSYAEESEQSWGDRLGSAVKGVLIGGIIFLAGFPLLFWNEGRAVRQYKNLKEGAGSVISVSADKIDPANNGKLVHVTGLATANEVLTDGDRNDTGPVVSISPDRADPVNNGRQVHVTGGATTQAKISEPDFGFAVNAIMLERVVRMCQWREVIGPATTEKKLGGKKVTTRKISYKKVWADERIDSEQFRGKQKARYANPASMTWPGKTFDPAPVTLGAFTLDERFVREISAFRKLKFKKLPAGLPDGLKGKIQLYDGGLFLGKDPRKPQIGDLRIEYRAVGINAAQKPVPISLMAKQDGSRLVPEIAPDGKILSRLVLGTQQIEEMVMPSGITVKDAITLKRSVQMYQWAEKQETKTVRQSDGKEKKVQVWSYEKIWSASLIDSDRFRQKSSHANPQQMACEGKTITARKVMLGAFELPRNYVSRLNRFEPLPVESLSEAVPEELREKTKVVSGGYYIGKDPQKPAVGDMKVSYSVVRPQTVTVVAEQAGQSFAPFATEHGTIEEFVMGKQTAESLFTAARQQNKIISWLLRLAGFAAMFIGLSMVLKPISVAFDVIPFLGNIAGIGTGLISGLMAAGFSLMTIALAWIFYRPLFGILLIAAGVGLIFGVKMLRGKKGRVAPRALPPSGPPAAPPPPPPGQ</sequence>
<feature type="transmembrane region" description="Helical" evidence="8">
    <location>
        <begin position="672"/>
        <end position="701"/>
    </location>
</feature>
<dbReference type="OrthoDB" id="273988at2"/>
<dbReference type="RefSeq" id="WP_124330217.1">
    <property type="nucleotide sequence ID" value="NZ_BEXT01000001.1"/>
</dbReference>